<proteinExistence type="predicted"/>
<dbReference type="EMBL" id="CP068053">
    <property type="protein sequence ID" value="QQT00906.1"/>
    <property type="molecule type" value="Genomic_DNA"/>
</dbReference>
<reference evidence="1 2" key="1">
    <citation type="submission" date="2021-01" db="EMBL/GenBank/DDBJ databases">
        <title>FDA dAtabase for Regulatory Grade micrObial Sequences (FDA-ARGOS): Supporting development and validation of Infectious Disease Dx tests.</title>
        <authorList>
            <person name="Nelson B."/>
            <person name="Plummer A."/>
            <person name="Tallon L."/>
            <person name="Sadzewicz L."/>
            <person name="Zhao X."/>
            <person name="Boylan J."/>
            <person name="Ott S."/>
            <person name="Bowen H."/>
            <person name="Vavikolanu K."/>
            <person name="Mehta A."/>
            <person name="Aluvathingal J."/>
            <person name="Nadendla S."/>
            <person name="Myers T."/>
            <person name="Yan Y."/>
            <person name="Sichtig H."/>
        </authorList>
    </citation>
    <scope>NUCLEOTIDE SEQUENCE [LARGE SCALE GENOMIC DNA]</scope>
    <source>
        <strain evidence="1 2">FDAARGOS_1161</strain>
    </source>
</reference>
<name>A0A974NMX7_PERPY</name>
<evidence type="ECO:0000313" key="2">
    <source>
        <dbReference type="Proteomes" id="UP000595254"/>
    </source>
</evidence>
<dbReference type="KEGG" id="ppsr:I6J18_03075"/>
<dbReference type="Proteomes" id="UP000595254">
    <property type="component" value="Chromosome"/>
</dbReference>
<protein>
    <recommendedName>
        <fullName evidence="3">DUF3139 domain-containing protein</fullName>
    </recommendedName>
</protein>
<accession>A0A974NMX7</accession>
<evidence type="ECO:0008006" key="3">
    <source>
        <dbReference type="Google" id="ProtNLM"/>
    </source>
</evidence>
<organism evidence="1 2">
    <name type="scientific">Peribacillus psychrosaccharolyticus</name>
    <name type="common">Bacillus psychrosaccharolyticus</name>
    <dbReference type="NCBI Taxonomy" id="1407"/>
    <lineage>
        <taxon>Bacteria</taxon>
        <taxon>Bacillati</taxon>
        <taxon>Bacillota</taxon>
        <taxon>Bacilli</taxon>
        <taxon>Bacillales</taxon>
        <taxon>Bacillaceae</taxon>
        <taxon>Peribacillus</taxon>
    </lineage>
</organism>
<evidence type="ECO:0000313" key="1">
    <source>
        <dbReference type="EMBL" id="QQT00906.1"/>
    </source>
</evidence>
<keyword evidence="2" id="KW-1185">Reference proteome</keyword>
<sequence>MAPKEVVEVLAIGCVSISFIILSFLLKGNWRTISRYLAVMTLMMYCVFYVVHPLWIDTQIDKKVNLLRPYLLEHYPDGKWVITTVPHREDDYKSQNPYTISVTFESEPEATYYYRVKAKDKIYQSGYSKESGSEDFKHLERWDE</sequence>
<dbReference type="AlphaFoldDB" id="A0A974NMX7"/>
<gene>
    <name evidence="1" type="ORF">I6J18_03075</name>
</gene>
<dbReference type="RefSeq" id="WP_040375077.1">
    <property type="nucleotide sequence ID" value="NZ_CP068053.1"/>
</dbReference>